<sequence>MKIIQSSNAWIGFLLVSLDSGGDFCPRSLTKGEGASAELFFYPLKVVIIICELPIGILLRILELMPIKYAARTSTLSKHWRHIWSTQLHLVFDTLFFHYISNIGVSAASNHGIQKITLDMANDENYLSKCIFSCHIVPKFPILLAIQLEHFEIAVHRETEDTLNLPMLETLELRFCVDVDSISLVYSKHENLSILSSYTITFE</sequence>
<keyword evidence="1" id="KW-0472">Membrane</keyword>
<accession>A0A9J5YYH0</accession>
<dbReference type="OrthoDB" id="1282595at2759"/>
<dbReference type="InterPro" id="IPR001810">
    <property type="entry name" value="F-box_dom"/>
</dbReference>
<dbReference type="PANTHER" id="PTHR32212">
    <property type="entry name" value="CYCLIN-LIKE F-BOX"/>
    <property type="match status" value="1"/>
</dbReference>
<protein>
    <recommendedName>
        <fullName evidence="2">F-box domain-containing protein</fullName>
    </recommendedName>
</protein>
<reference evidence="3 4" key="1">
    <citation type="submission" date="2020-09" db="EMBL/GenBank/DDBJ databases">
        <title>De no assembly of potato wild relative species, Solanum commersonii.</title>
        <authorList>
            <person name="Cho K."/>
        </authorList>
    </citation>
    <scope>NUCLEOTIDE SEQUENCE [LARGE SCALE GENOMIC DNA]</scope>
    <source>
        <strain evidence="3">LZ3.2</strain>
        <tissue evidence="3">Leaf</tissue>
    </source>
</reference>
<organism evidence="3 4">
    <name type="scientific">Solanum commersonii</name>
    <name type="common">Commerson's wild potato</name>
    <name type="synonym">Commerson's nightshade</name>
    <dbReference type="NCBI Taxonomy" id="4109"/>
    <lineage>
        <taxon>Eukaryota</taxon>
        <taxon>Viridiplantae</taxon>
        <taxon>Streptophyta</taxon>
        <taxon>Embryophyta</taxon>
        <taxon>Tracheophyta</taxon>
        <taxon>Spermatophyta</taxon>
        <taxon>Magnoliopsida</taxon>
        <taxon>eudicotyledons</taxon>
        <taxon>Gunneridae</taxon>
        <taxon>Pentapetalae</taxon>
        <taxon>asterids</taxon>
        <taxon>lamiids</taxon>
        <taxon>Solanales</taxon>
        <taxon>Solanaceae</taxon>
        <taxon>Solanoideae</taxon>
        <taxon>Solaneae</taxon>
        <taxon>Solanum</taxon>
    </lineage>
</organism>
<dbReference type="PANTHER" id="PTHR32212:SF326">
    <property type="entry name" value="LEUCINE-RICH REPEAT DOMAIN SUPERFAMILY, F-BOX-LIKE DOMAIN SUPERFAMILY"/>
    <property type="match status" value="1"/>
</dbReference>
<feature type="transmembrane region" description="Helical" evidence="1">
    <location>
        <begin position="40"/>
        <end position="62"/>
    </location>
</feature>
<evidence type="ECO:0000256" key="1">
    <source>
        <dbReference type="SAM" id="Phobius"/>
    </source>
</evidence>
<dbReference type="EMBL" id="JACXVP010000005">
    <property type="protein sequence ID" value="KAG5605731.1"/>
    <property type="molecule type" value="Genomic_DNA"/>
</dbReference>
<dbReference type="Pfam" id="PF00646">
    <property type="entry name" value="F-box"/>
    <property type="match status" value="1"/>
</dbReference>
<comment type="caution">
    <text evidence="3">The sequence shown here is derived from an EMBL/GenBank/DDBJ whole genome shotgun (WGS) entry which is preliminary data.</text>
</comment>
<keyword evidence="1" id="KW-0812">Transmembrane</keyword>
<feature type="domain" description="F-box" evidence="2">
    <location>
        <begin position="50"/>
        <end position="87"/>
    </location>
</feature>
<proteinExistence type="predicted"/>
<name>A0A9J5YYH0_SOLCO</name>
<keyword evidence="4" id="KW-1185">Reference proteome</keyword>
<dbReference type="Proteomes" id="UP000824120">
    <property type="component" value="Chromosome 5"/>
</dbReference>
<evidence type="ECO:0000259" key="2">
    <source>
        <dbReference type="Pfam" id="PF00646"/>
    </source>
</evidence>
<dbReference type="AlphaFoldDB" id="A0A9J5YYH0"/>
<keyword evidence="1" id="KW-1133">Transmembrane helix</keyword>
<dbReference type="InterPro" id="IPR036047">
    <property type="entry name" value="F-box-like_dom_sf"/>
</dbReference>
<evidence type="ECO:0000313" key="4">
    <source>
        <dbReference type="Proteomes" id="UP000824120"/>
    </source>
</evidence>
<dbReference type="SUPFAM" id="SSF81383">
    <property type="entry name" value="F-box domain"/>
    <property type="match status" value="1"/>
</dbReference>
<evidence type="ECO:0000313" key="3">
    <source>
        <dbReference type="EMBL" id="KAG5605731.1"/>
    </source>
</evidence>
<gene>
    <name evidence="3" type="ORF">H5410_027223</name>
</gene>